<dbReference type="EMBL" id="GBXM01042459">
    <property type="protein sequence ID" value="JAH66118.1"/>
    <property type="molecule type" value="Transcribed_RNA"/>
</dbReference>
<sequence>MKRKSRLSRLLDVSLGSNPDRRAMRIWGSCRPGYGRFSQIGVHVHCYLAIPHWLIGHVLHAKSRI</sequence>
<proteinExistence type="predicted"/>
<organism evidence="1">
    <name type="scientific">Anguilla anguilla</name>
    <name type="common">European freshwater eel</name>
    <name type="synonym">Muraena anguilla</name>
    <dbReference type="NCBI Taxonomy" id="7936"/>
    <lineage>
        <taxon>Eukaryota</taxon>
        <taxon>Metazoa</taxon>
        <taxon>Chordata</taxon>
        <taxon>Craniata</taxon>
        <taxon>Vertebrata</taxon>
        <taxon>Euteleostomi</taxon>
        <taxon>Actinopterygii</taxon>
        <taxon>Neopterygii</taxon>
        <taxon>Teleostei</taxon>
        <taxon>Anguilliformes</taxon>
        <taxon>Anguillidae</taxon>
        <taxon>Anguilla</taxon>
    </lineage>
</organism>
<reference evidence="1" key="1">
    <citation type="submission" date="2014-11" db="EMBL/GenBank/DDBJ databases">
        <authorList>
            <person name="Amaro Gonzalez C."/>
        </authorList>
    </citation>
    <scope>NUCLEOTIDE SEQUENCE</scope>
</reference>
<evidence type="ECO:0000313" key="1">
    <source>
        <dbReference type="EMBL" id="JAH66118.1"/>
    </source>
</evidence>
<name>A0A0E9UMC1_ANGAN</name>
<reference evidence="1" key="2">
    <citation type="journal article" date="2015" name="Fish Shellfish Immunol.">
        <title>Early steps in the European eel (Anguilla anguilla)-Vibrio vulnificus interaction in the gills: Role of the RtxA13 toxin.</title>
        <authorList>
            <person name="Callol A."/>
            <person name="Pajuelo D."/>
            <person name="Ebbesson L."/>
            <person name="Teles M."/>
            <person name="MacKenzie S."/>
            <person name="Amaro C."/>
        </authorList>
    </citation>
    <scope>NUCLEOTIDE SEQUENCE</scope>
</reference>
<dbReference type="AlphaFoldDB" id="A0A0E9UMC1"/>
<accession>A0A0E9UMC1</accession>
<protein>
    <submittedName>
        <fullName evidence="1">Uncharacterized protein</fullName>
    </submittedName>
</protein>